<dbReference type="OrthoDB" id="481923at2"/>
<dbReference type="EMBL" id="CP003600">
    <property type="protein sequence ID" value="AFY92782.1"/>
    <property type="molecule type" value="Genomic_DNA"/>
</dbReference>
<dbReference type="eggNOG" id="ENOG502ZCM2">
    <property type="taxonomic scope" value="Bacteria"/>
</dbReference>
<feature type="chain" id="PRO_5003937031" evidence="1">
    <location>
        <begin position="24"/>
        <end position="240"/>
    </location>
</feature>
<name>K9UCH6_CHAP6</name>
<gene>
    <name evidence="2" type="ORF">Cha6605_1637</name>
</gene>
<sequence length="240" mass="26598">MPIRMCAYGFSCASMMMAPGLTAEDCPNKNICGTIRQLTEEDRVELHYARIENNVRTIDTIITNRRDAALYLLSTRACPQTPASLGVTATLARLCSTLSLIEETIAQLSSEDSYIAPIGVEAHRYLVKRPYGIYQYNKLTSREAIFPPQEREAESVRRGSLAMQPTQEESVKVIHLSSDYDSRNFEGRAGIERRNRLLAIDTALNAAEALLNRAIEAAANPPVNEVVAEKIARIPLEDGV</sequence>
<dbReference type="KEGG" id="cmp:Cha6605_1637"/>
<dbReference type="HOGENOM" id="CLU_1224293_0_0_3"/>
<reference evidence="2 3" key="1">
    <citation type="submission" date="2012-05" db="EMBL/GenBank/DDBJ databases">
        <title>Finished chromosome of genome of Chamaesiphon sp. PCC 6605.</title>
        <authorList>
            <consortium name="US DOE Joint Genome Institute"/>
            <person name="Gugger M."/>
            <person name="Coursin T."/>
            <person name="Rippka R."/>
            <person name="Tandeau De Marsac N."/>
            <person name="Huntemann M."/>
            <person name="Wei C.-L."/>
            <person name="Han J."/>
            <person name="Detter J.C."/>
            <person name="Han C."/>
            <person name="Tapia R."/>
            <person name="Chen A."/>
            <person name="Kyrpides N."/>
            <person name="Mavromatis K."/>
            <person name="Markowitz V."/>
            <person name="Szeto E."/>
            <person name="Ivanova N."/>
            <person name="Pagani I."/>
            <person name="Pati A."/>
            <person name="Goodwin L."/>
            <person name="Nordberg H.P."/>
            <person name="Cantor M.N."/>
            <person name="Hua S.X."/>
            <person name="Woyke T."/>
            <person name="Kerfeld C.A."/>
        </authorList>
    </citation>
    <scope>NUCLEOTIDE SEQUENCE [LARGE SCALE GENOMIC DNA]</scope>
    <source>
        <strain evidence="3">ATCC 27169 / PCC 6605</strain>
    </source>
</reference>
<evidence type="ECO:0000313" key="2">
    <source>
        <dbReference type="EMBL" id="AFY92782.1"/>
    </source>
</evidence>
<evidence type="ECO:0000256" key="1">
    <source>
        <dbReference type="SAM" id="SignalP"/>
    </source>
</evidence>
<keyword evidence="1" id="KW-0732">Signal</keyword>
<dbReference type="PATRIC" id="fig|1173020.3.peg.1879"/>
<evidence type="ECO:0000313" key="3">
    <source>
        <dbReference type="Proteomes" id="UP000010366"/>
    </source>
</evidence>
<protein>
    <submittedName>
        <fullName evidence="2">Uncharacterized protein</fullName>
    </submittedName>
</protein>
<dbReference type="AlphaFoldDB" id="K9UCH6"/>
<proteinExistence type="predicted"/>
<organism evidence="2 3">
    <name type="scientific">Chamaesiphon minutus (strain ATCC 27169 / PCC 6605)</name>
    <dbReference type="NCBI Taxonomy" id="1173020"/>
    <lineage>
        <taxon>Bacteria</taxon>
        <taxon>Bacillati</taxon>
        <taxon>Cyanobacteriota</taxon>
        <taxon>Cyanophyceae</taxon>
        <taxon>Gomontiellales</taxon>
        <taxon>Chamaesiphonaceae</taxon>
        <taxon>Chamaesiphon</taxon>
    </lineage>
</organism>
<keyword evidence="3" id="KW-1185">Reference proteome</keyword>
<accession>K9UCH6</accession>
<dbReference type="Proteomes" id="UP000010366">
    <property type="component" value="Chromosome"/>
</dbReference>
<feature type="signal peptide" evidence="1">
    <location>
        <begin position="1"/>
        <end position="23"/>
    </location>
</feature>
<dbReference type="RefSeq" id="WP_015158957.1">
    <property type="nucleotide sequence ID" value="NC_019697.1"/>
</dbReference>